<sequence>MKKCICGLALLLGPLLASAQSGLGTYILVDNRTVVYKGDLDVSGRGLVARPENGKKQVWQASEVYWARIGNRRYLPVGGFQVNPSPRSRVEHGLAQVLDSGRVLLLRYDYDVGGGFSGMPGTNMVVNPTSTRSIYLLQVPAEDDALAIPMNLLSGKGPEFRQMLAPYFASRPDLIQQLESGVVARRNLPAFVHAFNTGQPFIPKADEGTSE</sequence>
<accession>A0A9X1VCZ6</accession>
<dbReference type="RefSeq" id="WP_241935140.1">
    <property type="nucleotide sequence ID" value="NZ_JALBGC010000002.1"/>
</dbReference>
<dbReference type="Proteomes" id="UP001139193">
    <property type="component" value="Unassembled WGS sequence"/>
</dbReference>
<comment type="caution">
    <text evidence="2">The sequence shown here is derived from an EMBL/GenBank/DDBJ whole genome shotgun (WGS) entry which is preliminary data.</text>
</comment>
<proteinExistence type="predicted"/>
<evidence type="ECO:0008006" key="4">
    <source>
        <dbReference type="Google" id="ProtNLM"/>
    </source>
</evidence>
<feature type="signal peptide" evidence="1">
    <location>
        <begin position="1"/>
        <end position="19"/>
    </location>
</feature>
<feature type="chain" id="PRO_5040785864" description="DUF4468 domain-containing protein" evidence="1">
    <location>
        <begin position="20"/>
        <end position="211"/>
    </location>
</feature>
<evidence type="ECO:0000313" key="2">
    <source>
        <dbReference type="EMBL" id="MCI1186854.1"/>
    </source>
</evidence>
<keyword evidence="1" id="KW-0732">Signal</keyword>
<gene>
    <name evidence="2" type="ORF">MON38_05440</name>
</gene>
<organism evidence="2 3">
    <name type="scientific">Hymenobacter cyanobacteriorum</name>
    <dbReference type="NCBI Taxonomy" id="2926463"/>
    <lineage>
        <taxon>Bacteria</taxon>
        <taxon>Pseudomonadati</taxon>
        <taxon>Bacteroidota</taxon>
        <taxon>Cytophagia</taxon>
        <taxon>Cytophagales</taxon>
        <taxon>Hymenobacteraceae</taxon>
        <taxon>Hymenobacter</taxon>
    </lineage>
</organism>
<evidence type="ECO:0000313" key="3">
    <source>
        <dbReference type="Proteomes" id="UP001139193"/>
    </source>
</evidence>
<evidence type="ECO:0000256" key="1">
    <source>
        <dbReference type="SAM" id="SignalP"/>
    </source>
</evidence>
<dbReference type="EMBL" id="JALBGC010000002">
    <property type="protein sequence ID" value="MCI1186854.1"/>
    <property type="molecule type" value="Genomic_DNA"/>
</dbReference>
<name>A0A9X1VCZ6_9BACT</name>
<reference evidence="2" key="1">
    <citation type="submission" date="2022-03" db="EMBL/GenBank/DDBJ databases">
        <title>Bacterial whole genome sequence for Hymenobacter sp. DH14.</title>
        <authorList>
            <person name="Le V."/>
        </authorList>
    </citation>
    <scope>NUCLEOTIDE SEQUENCE</scope>
    <source>
        <strain evidence="2">DH14</strain>
    </source>
</reference>
<protein>
    <recommendedName>
        <fullName evidence="4">DUF4468 domain-containing protein</fullName>
    </recommendedName>
</protein>
<dbReference type="AlphaFoldDB" id="A0A9X1VCZ6"/>
<keyword evidence="3" id="KW-1185">Reference proteome</keyword>